<proteinExistence type="predicted"/>
<feature type="region of interest" description="Disordered" evidence="2">
    <location>
        <begin position="21"/>
        <end position="51"/>
    </location>
</feature>
<dbReference type="AlphaFoldDB" id="A0A3A1QS38"/>
<name>A0A3A1QS38_9BACI</name>
<comment type="caution">
    <text evidence="5">The sequence shown here is derived from an EMBL/GenBank/DDBJ whole genome shotgun (WGS) entry which is preliminary data.</text>
</comment>
<dbReference type="EMBL" id="QXIR01000033">
    <property type="protein sequence ID" value="RIW29374.1"/>
    <property type="molecule type" value="Genomic_DNA"/>
</dbReference>
<dbReference type="InterPro" id="IPR029051">
    <property type="entry name" value="DUF4352"/>
</dbReference>
<dbReference type="Proteomes" id="UP000265801">
    <property type="component" value="Unassembled WGS sequence"/>
</dbReference>
<dbReference type="OrthoDB" id="2934367at2"/>
<dbReference type="PROSITE" id="PS51257">
    <property type="entry name" value="PROKAR_LIPOPROTEIN"/>
    <property type="match status" value="1"/>
</dbReference>
<evidence type="ECO:0000256" key="1">
    <source>
        <dbReference type="ARBA" id="ARBA00022729"/>
    </source>
</evidence>
<evidence type="ECO:0000256" key="3">
    <source>
        <dbReference type="SAM" id="SignalP"/>
    </source>
</evidence>
<sequence>MRKWWVISLVLAVLLTACGDNEGNSTEASGEQEAEKTESNKGNKGEGVAEGGEVLGLGDTIEFQSNIGNYKLTINSVESMEEYQGETPQREIFLAVEVTVENLAEEPLVADDAAYLRLTSDVDSSGTLNILLGDMEVWDKELEKGESDTRKLFYDTQRATEYSLLYNHATENHKLLEDVKWVFTDEEVD</sequence>
<evidence type="ECO:0000256" key="2">
    <source>
        <dbReference type="SAM" id="MobiDB-lite"/>
    </source>
</evidence>
<evidence type="ECO:0000313" key="5">
    <source>
        <dbReference type="EMBL" id="RIW29374.1"/>
    </source>
</evidence>
<keyword evidence="6" id="KW-1185">Reference proteome</keyword>
<dbReference type="Pfam" id="PF11611">
    <property type="entry name" value="DUF4352"/>
    <property type="match status" value="1"/>
</dbReference>
<dbReference type="RefSeq" id="WP_119548901.1">
    <property type="nucleotide sequence ID" value="NZ_QXIR01000033.1"/>
</dbReference>
<feature type="signal peptide" evidence="3">
    <location>
        <begin position="1"/>
        <end position="19"/>
    </location>
</feature>
<organism evidence="5 6">
    <name type="scientific">Bacillus salacetis</name>
    <dbReference type="NCBI Taxonomy" id="2315464"/>
    <lineage>
        <taxon>Bacteria</taxon>
        <taxon>Bacillati</taxon>
        <taxon>Bacillota</taxon>
        <taxon>Bacilli</taxon>
        <taxon>Bacillales</taxon>
        <taxon>Bacillaceae</taxon>
        <taxon>Bacillus</taxon>
    </lineage>
</organism>
<protein>
    <submittedName>
        <fullName evidence="5">DUF4352 domain-containing protein</fullName>
    </submittedName>
</protein>
<evidence type="ECO:0000259" key="4">
    <source>
        <dbReference type="Pfam" id="PF11611"/>
    </source>
</evidence>
<feature type="domain" description="DUF4352" evidence="4">
    <location>
        <begin position="64"/>
        <end position="168"/>
    </location>
</feature>
<evidence type="ECO:0000313" key="6">
    <source>
        <dbReference type="Proteomes" id="UP000265801"/>
    </source>
</evidence>
<dbReference type="Gene3D" id="2.60.40.1240">
    <property type="match status" value="1"/>
</dbReference>
<gene>
    <name evidence="5" type="ORF">D3H55_19115</name>
</gene>
<feature type="compositionally biased region" description="Basic and acidic residues" evidence="2">
    <location>
        <begin position="33"/>
        <end position="44"/>
    </location>
</feature>
<reference evidence="5 6" key="1">
    <citation type="submission" date="2018-09" db="EMBL/GenBank/DDBJ databases">
        <title>Bacillus saliacetes sp. nov., isolated from Thai shrimp paste (Ka-pi).</title>
        <authorList>
            <person name="Daroonpunt R."/>
            <person name="Tanasupawat S."/>
            <person name="Yiamsombut S."/>
        </authorList>
    </citation>
    <scope>NUCLEOTIDE SEQUENCE [LARGE SCALE GENOMIC DNA]</scope>
    <source>
        <strain evidence="5 6">SKP7-4</strain>
    </source>
</reference>
<accession>A0A3A1QS38</accession>
<dbReference type="InterPro" id="IPR029050">
    <property type="entry name" value="Immunoprotect_excell_Ig-like"/>
</dbReference>
<keyword evidence="1 3" id="KW-0732">Signal</keyword>
<feature type="chain" id="PRO_5039114729" evidence="3">
    <location>
        <begin position="20"/>
        <end position="189"/>
    </location>
</feature>